<feature type="domain" description="NADP-dependent oxidoreductase" evidence="1">
    <location>
        <begin position="13"/>
        <end position="304"/>
    </location>
</feature>
<dbReference type="Gene3D" id="3.20.20.100">
    <property type="entry name" value="NADP-dependent oxidoreductase domain"/>
    <property type="match status" value="1"/>
</dbReference>
<evidence type="ECO:0000259" key="1">
    <source>
        <dbReference type="Pfam" id="PF00248"/>
    </source>
</evidence>
<dbReference type="InterPro" id="IPR036812">
    <property type="entry name" value="NAD(P)_OxRdtase_dom_sf"/>
</dbReference>
<dbReference type="EMBL" id="QUNO01000002">
    <property type="protein sequence ID" value="REH54016.1"/>
    <property type="molecule type" value="Genomic_DNA"/>
</dbReference>
<evidence type="ECO:0000313" key="3">
    <source>
        <dbReference type="Proteomes" id="UP000256269"/>
    </source>
</evidence>
<dbReference type="Proteomes" id="UP000256269">
    <property type="component" value="Unassembled WGS sequence"/>
</dbReference>
<proteinExistence type="predicted"/>
<dbReference type="PANTHER" id="PTHR43364">
    <property type="entry name" value="NADH-SPECIFIC METHYLGLYOXAL REDUCTASE-RELATED"/>
    <property type="match status" value="1"/>
</dbReference>
<protein>
    <submittedName>
        <fullName evidence="2">Aryl-alcohol dehydrogenase-like predicted oxidoreductase</fullName>
    </submittedName>
</protein>
<dbReference type="SUPFAM" id="SSF51430">
    <property type="entry name" value="NAD(P)-linked oxidoreductase"/>
    <property type="match status" value="1"/>
</dbReference>
<organism evidence="2 3">
    <name type="scientific">Kutzneria buriramensis</name>
    <dbReference type="NCBI Taxonomy" id="1045776"/>
    <lineage>
        <taxon>Bacteria</taxon>
        <taxon>Bacillati</taxon>
        <taxon>Actinomycetota</taxon>
        <taxon>Actinomycetes</taxon>
        <taxon>Pseudonocardiales</taxon>
        <taxon>Pseudonocardiaceae</taxon>
        <taxon>Kutzneria</taxon>
    </lineage>
</organism>
<comment type="caution">
    <text evidence="2">The sequence shown here is derived from an EMBL/GenBank/DDBJ whole genome shotgun (WGS) entry which is preliminary data.</text>
</comment>
<dbReference type="PANTHER" id="PTHR43364:SF6">
    <property type="entry name" value="OXIDOREDUCTASE-RELATED"/>
    <property type="match status" value="1"/>
</dbReference>
<dbReference type="RefSeq" id="WP_116173115.1">
    <property type="nucleotide sequence ID" value="NZ_CP144375.1"/>
</dbReference>
<gene>
    <name evidence="2" type="ORF">BCF44_102248</name>
</gene>
<dbReference type="AlphaFoldDB" id="A0A3E0I665"/>
<dbReference type="InterPro" id="IPR023210">
    <property type="entry name" value="NADP_OxRdtase_dom"/>
</dbReference>
<sequence>MSSTSIGSLTVGPLCLGTNVFGRAVDNAADAARILDAFVDGGGDFVDTADLYGNTVSETFIGEWLAGRGRRDDVVVATKIGWPTNEVHKGLKPDTMRAAVDDCLRRLRSDRIDLLYTHHDDETVTIPEIVGTLDEFVRAGKVREIAASNLSPERLTESLDFSAANGTARYVALQPHYSLMSRDTYEGPLADVAEKFDLAVFPYFSLAMGFLTGKHRPGVEADSMRSGAVAGYVNSERGRRVLEVMDQIAAETGADLASIALAWLSSRRQVAAPIASARKLDQLPALLAAASLQLTPAQLDALTTASA</sequence>
<dbReference type="InterPro" id="IPR050523">
    <property type="entry name" value="AKR_Detox_Biosynth"/>
</dbReference>
<dbReference type="Pfam" id="PF00248">
    <property type="entry name" value="Aldo_ket_red"/>
    <property type="match status" value="1"/>
</dbReference>
<name>A0A3E0I665_9PSEU</name>
<dbReference type="GO" id="GO:0005829">
    <property type="term" value="C:cytosol"/>
    <property type="evidence" value="ECO:0007669"/>
    <property type="project" value="TreeGrafter"/>
</dbReference>
<keyword evidence="3" id="KW-1185">Reference proteome</keyword>
<evidence type="ECO:0000313" key="2">
    <source>
        <dbReference type="EMBL" id="REH54016.1"/>
    </source>
</evidence>
<reference evidence="2 3" key="1">
    <citation type="submission" date="2018-08" db="EMBL/GenBank/DDBJ databases">
        <title>Genomic Encyclopedia of Archaeal and Bacterial Type Strains, Phase II (KMG-II): from individual species to whole genera.</title>
        <authorList>
            <person name="Goeker M."/>
        </authorList>
    </citation>
    <scope>NUCLEOTIDE SEQUENCE [LARGE SCALE GENOMIC DNA]</scope>
    <source>
        <strain evidence="2 3">DSM 45791</strain>
    </source>
</reference>
<dbReference type="OrthoDB" id="9768793at2"/>
<accession>A0A3E0I665</accession>